<gene>
    <name evidence="1" type="ORF">F444_06303</name>
</gene>
<organism evidence="1 2">
    <name type="scientific">Phytophthora nicotianae P1976</name>
    <dbReference type="NCBI Taxonomy" id="1317066"/>
    <lineage>
        <taxon>Eukaryota</taxon>
        <taxon>Sar</taxon>
        <taxon>Stramenopiles</taxon>
        <taxon>Oomycota</taxon>
        <taxon>Peronosporomycetes</taxon>
        <taxon>Peronosporales</taxon>
        <taxon>Peronosporaceae</taxon>
        <taxon>Phytophthora</taxon>
    </lineage>
</organism>
<accession>A0A081AJ07</accession>
<proteinExistence type="predicted"/>
<sequence>MSNVYADIARRWVVMDLNAISSVHNLPWSCRIRTINSYNFDAHRTSEPTGASICAYTILVTQTSSVLGFTPLIARK</sequence>
<evidence type="ECO:0000313" key="2">
    <source>
        <dbReference type="Proteomes" id="UP000028582"/>
    </source>
</evidence>
<dbReference type="AlphaFoldDB" id="A0A081AJ07"/>
<dbReference type="Proteomes" id="UP000028582">
    <property type="component" value="Unassembled WGS sequence"/>
</dbReference>
<protein>
    <submittedName>
        <fullName evidence="1">Uncharacterized protein</fullName>
    </submittedName>
</protein>
<name>A0A081AJ07_PHYNI</name>
<reference evidence="1 2" key="1">
    <citation type="submission" date="2013-11" db="EMBL/GenBank/DDBJ databases">
        <title>The Genome Sequence of Phytophthora parasitica P1976.</title>
        <authorList>
            <consortium name="The Broad Institute Genomics Platform"/>
            <person name="Russ C."/>
            <person name="Tyler B."/>
            <person name="Panabieres F."/>
            <person name="Shan W."/>
            <person name="Tripathy S."/>
            <person name="Grunwald N."/>
            <person name="Machado M."/>
            <person name="Johnson C.S."/>
            <person name="Walker B."/>
            <person name="Young S."/>
            <person name="Zeng Q."/>
            <person name="Gargeya S."/>
            <person name="Fitzgerald M."/>
            <person name="Haas B."/>
            <person name="Abouelleil A."/>
            <person name="Allen A.W."/>
            <person name="Alvarado L."/>
            <person name="Arachchi H.M."/>
            <person name="Berlin A.M."/>
            <person name="Chapman S.B."/>
            <person name="Gainer-Dewar J."/>
            <person name="Goldberg J."/>
            <person name="Griggs A."/>
            <person name="Gujja S."/>
            <person name="Hansen M."/>
            <person name="Howarth C."/>
            <person name="Imamovic A."/>
            <person name="Ireland A."/>
            <person name="Larimer J."/>
            <person name="McCowan C."/>
            <person name="Murphy C."/>
            <person name="Pearson M."/>
            <person name="Poon T.W."/>
            <person name="Priest M."/>
            <person name="Roberts A."/>
            <person name="Saif S."/>
            <person name="Shea T."/>
            <person name="Sisk P."/>
            <person name="Sykes S."/>
            <person name="Wortman J."/>
            <person name="Nusbaum C."/>
            <person name="Birren B."/>
        </authorList>
    </citation>
    <scope>NUCLEOTIDE SEQUENCE [LARGE SCALE GENOMIC DNA]</scope>
    <source>
        <strain evidence="1 2">P1976</strain>
    </source>
</reference>
<evidence type="ECO:0000313" key="1">
    <source>
        <dbReference type="EMBL" id="ETO78868.1"/>
    </source>
</evidence>
<dbReference type="EMBL" id="ANJA01001165">
    <property type="protein sequence ID" value="ETO78868.1"/>
    <property type="molecule type" value="Genomic_DNA"/>
</dbReference>
<comment type="caution">
    <text evidence="1">The sequence shown here is derived from an EMBL/GenBank/DDBJ whole genome shotgun (WGS) entry which is preliminary data.</text>
</comment>